<evidence type="ECO:0000313" key="2">
    <source>
        <dbReference type="EMBL" id="MCP8939032.1"/>
    </source>
</evidence>
<organism evidence="2 3">
    <name type="scientific">Alsobacter ponti</name>
    <dbReference type="NCBI Taxonomy" id="2962936"/>
    <lineage>
        <taxon>Bacteria</taxon>
        <taxon>Pseudomonadati</taxon>
        <taxon>Pseudomonadota</taxon>
        <taxon>Alphaproteobacteria</taxon>
        <taxon>Hyphomicrobiales</taxon>
        <taxon>Alsobacteraceae</taxon>
        <taxon>Alsobacter</taxon>
    </lineage>
</organism>
<dbReference type="Pfam" id="PF04654">
    <property type="entry name" value="DUF599"/>
    <property type="match status" value="1"/>
</dbReference>
<dbReference type="Proteomes" id="UP001205890">
    <property type="component" value="Unassembled WGS sequence"/>
</dbReference>
<dbReference type="InterPro" id="IPR006747">
    <property type="entry name" value="DUF599"/>
</dbReference>
<sequence>MPDLTLLDAVALAFFILCWVAYHRVLESRRLGPRSLNGMMHAERLRWMERMIVREPRIVDTQIMGSLQNGTAFFASTSLFAIGGSLALLRGAEDVQRVFTDMPFAVQSTRAMWEVKTIGLTVIFVYAFFKFAWSYRLFNYAAILLGATPPPSSADTPEGRLHVLKTTRMTTAAGAHFNRGQRAFFFALGYLGWFLGPGAFLATTAGVLAVMASRQFRSNGYRALVLREGDDAGA</sequence>
<dbReference type="PANTHER" id="PTHR31881">
    <property type="match status" value="1"/>
</dbReference>
<keyword evidence="1" id="KW-0812">Transmembrane</keyword>
<feature type="transmembrane region" description="Helical" evidence="1">
    <location>
        <begin position="190"/>
        <end position="212"/>
    </location>
</feature>
<evidence type="ECO:0000256" key="1">
    <source>
        <dbReference type="SAM" id="Phobius"/>
    </source>
</evidence>
<accession>A0ABT1LC02</accession>
<dbReference type="PANTHER" id="PTHR31881:SF6">
    <property type="entry name" value="OS09G0494600 PROTEIN"/>
    <property type="match status" value="1"/>
</dbReference>
<keyword evidence="1" id="KW-1133">Transmembrane helix</keyword>
<dbReference type="EMBL" id="JANCLU010000009">
    <property type="protein sequence ID" value="MCP8939032.1"/>
    <property type="molecule type" value="Genomic_DNA"/>
</dbReference>
<comment type="caution">
    <text evidence="2">The sequence shown here is derived from an EMBL/GenBank/DDBJ whole genome shotgun (WGS) entry which is preliminary data.</text>
</comment>
<protein>
    <submittedName>
        <fullName evidence="2">DUF599 family protein</fullName>
    </submittedName>
</protein>
<dbReference type="RefSeq" id="WP_254741766.1">
    <property type="nucleotide sequence ID" value="NZ_JANCLU010000009.1"/>
</dbReference>
<feature type="transmembrane region" description="Helical" evidence="1">
    <location>
        <begin position="117"/>
        <end position="135"/>
    </location>
</feature>
<feature type="transmembrane region" description="Helical" evidence="1">
    <location>
        <begin position="6"/>
        <end position="26"/>
    </location>
</feature>
<name>A0ABT1LC02_9HYPH</name>
<proteinExistence type="predicted"/>
<reference evidence="2 3" key="1">
    <citation type="submission" date="2022-07" db="EMBL/GenBank/DDBJ databases">
        <authorList>
            <person name="Li W.-J."/>
            <person name="Deng Q.-Q."/>
        </authorList>
    </citation>
    <scope>NUCLEOTIDE SEQUENCE [LARGE SCALE GENOMIC DNA]</scope>
    <source>
        <strain evidence="2 3">SYSU M60028</strain>
    </source>
</reference>
<evidence type="ECO:0000313" key="3">
    <source>
        <dbReference type="Proteomes" id="UP001205890"/>
    </source>
</evidence>
<keyword evidence="1" id="KW-0472">Membrane</keyword>
<keyword evidence="3" id="KW-1185">Reference proteome</keyword>
<gene>
    <name evidence="2" type="ORF">NK718_10940</name>
</gene>